<dbReference type="SUPFAM" id="SSF53850">
    <property type="entry name" value="Periplasmic binding protein-like II"/>
    <property type="match status" value="1"/>
</dbReference>
<evidence type="ECO:0000259" key="5">
    <source>
        <dbReference type="Pfam" id="PF00496"/>
    </source>
</evidence>
<dbReference type="CDD" id="cd08509">
    <property type="entry name" value="PBP2_TmCBP_oligosaccharides_like"/>
    <property type="match status" value="1"/>
</dbReference>
<keyword evidence="7" id="KW-1185">Reference proteome</keyword>
<name>A0ABP9AJ48_9MICO</name>
<dbReference type="PANTHER" id="PTHR30290">
    <property type="entry name" value="PERIPLASMIC BINDING COMPONENT OF ABC TRANSPORTER"/>
    <property type="match status" value="1"/>
</dbReference>
<evidence type="ECO:0000313" key="6">
    <source>
        <dbReference type="EMBL" id="GAA4781819.1"/>
    </source>
</evidence>
<dbReference type="Gene3D" id="3.40.190.10">
    <property type="entry name" value="Periplasmic binding protein-like II"/>
    <property type="match status" value="1"/>
</dbReference>
<proteinExistence type="inferred from homology"/>
<dbReference type="Gene3D" id="3.10.105.10">
    <property type="entry name" value="Dipeptide-binding Protein, Domain 3"/>
    <property type="match status" value="1"/>
</dbReference>
<dbReference type="RefSeq" id="WP_345440567.1">
    <property type="nucleotide sequence ID" value="NZ_BAABKO010000005.1"/>
</dbReference>
<keyword evidence="2" id="KW-0813">Transport</keyword>
<dbReference type="Proteomes" id="UP001501645">
    <property type="component" value="Unassembled WGS sequence"/>
</dbReference>
<dbReference type="PIRSF" id="PIRSF002741">
    <property type="entry name" value="MppA"/>
    <property type="match status" value="1"/>
</dbReference>
<dbReference type="Pfam" id="PF00496">
    <property type="entry name" value="SBP_bac_5"/>
    <property type="match status" value="1"/>
</dbReference>
<evidence type="ECO:0000313" key="7">
    <source>
        <dbReference type="Proteomes" id="UP001501645"/>
    </source>
</evidence>
<evidence type="ECO:0000256" key="1">
    <source>
        <dbReference type="ARBA" id="ARBA00005695"/>
    </source>
</evidence>
<comment type="caution">
    <text evidence="6">The sequence shown here is derived from an EMBL/GenBank/DDBJ whole genome shotgun (WGS) entry which is preliminary data.</text>
</comment>
<feature type="chain" id="PRO_5047126230" evidence="4">
    <location>
        <begin position="23"/>
        <end position="549"/>
    </location>
</feature>
<dbReference type="InterPro" id="IPR030678">
    <property type="entry name" value="Peptide/Ni-bd"/>
</dbReference>
<sequence length="549" mass="59232">MRPRSHPVAVAALAAAAALALASCTPTPSSTTGDRSDTIVFGKSDGGTTYVRNYNVLGPATEKAPNAELIYEPLARIDYSAGAVVEPWLAESLQFDDSGTVLTIDLRTDVTFSDGEAMDADDVVFSLSLPLERPELNLAGVTYSAVEKVDGDTVEVWFDSPSFAALNQFSSSSLPVVPEHIWADQDLMTWTNPDPVGTGPFTVESFAAQQVTLKARDDYWGGELPMTYFKILATNAETVKAQLLRGDVDWAPASWAGAEEEFVAESPETNLYQLYATGGAYSMIYNTAQAPFDDPDLRRALALSIPRSDITATLNRPGTEAGPTGLVDQIYGDWIAPEYRGLVQEVDAEGAVAALEASGYEVVDGALVKDGQTFAPRLSFNQDFGWNAYADIMINSWKEVLGLSVTPAGAPGATLYDQQKTGDFDLTIATTGGAGVYGVYSFLDSRYVEPIGTAAATNVGRWDDPETDEVLAAMTRAADETKMRELGERMQRIVVEEVPFSPLYNSYWFVDVNASNWTGWPTPEDFDAVPFPSLGPDTIRTLLSLKPAS</sequence>
<dbReference type="Gene3D" id="3.90.76.10">
    <property type="entry name" value="Dipeptide-binding Protein, Domain 1"/>
    <property type="match status" value="1"/>
</dbReference>
<comment type="similarity">
    <text evidence="1">Belongs to the bacterial solute-binding protein 5 family.</text>
</comment>
<evidence type="ECO:0000256" key="4">
    <source>
        <dbReference type="SAM" id="SignalP"/>
    </source>
</evidence>
<organism evidence="6 7">
    <name type="scientific">Microbacterium gilvum</name>
    <dbReference type="NCBI Taxonomy" id="1336204"/>
    <lineage>
        <taxon>Bacteria</taxon>
        <taxon>Bacillati</taxon>
        <taxon>Actinomycetota</taxon>
        <taxon>Actinomycetes</taxon>
        <taxon>Micrococcales</taxon>
        <taxon>Microbacteriaceae</taxon>
        <taxon>Microbacterium</taxon>
    </lineage>
</organism>
<gene>
    <name evidence="6" type="ORF">GCM10023351_28800</name>
</gene>
<dbReference type="EMBL" id="BAABKO010000005">
    <property type="protein sequence ID" value="GAA4781819.1"/>
    <property type="molecule type" value="Genomic_DNA"/>
</dbReference>
<dbReference type="InterPro" id="IPR039424">
    <property type="entry name" value="SBP_5"/>
</dbReference>
<keyword evidence="3 4" id="KW-0732">Signal</keyword>
<evidence type="ECO:0000256" key="3">
    <source>
        <dbReference type="ARBA" id="ARBA00022729"/>
    </source>
</evidence>
<reference evidence="7" key="1">
    <citation type="journal article" date="2019" name="Int. J. Syst. Evol. Microbiol.">
        <title>The Global Catalogue of Microorganisms (GCM) 10K type strain sequencing project: providing services to taxonomists for standard genome sequencing and annotation.</title>
        <authorList>
            <consortium name="The Broad Institute Genomics Platform"/>
            <consortium name="The Broad Institute Genome Sequencing Center for Infectious Disease"/>
            <person name="Wu L."/>
            <person name="Ma J."/>
        </authorList>
    </citation>
    <scope>NUCLEOTIDE SEQUENCE [LARGE SCALE GENOMIC DNA]</scope>
    <source>
        <strain evidence="7">JCM 18537</strain>
    </source>
</reference>
<accession>A0ABP9AJ48</accession>
<feature type="domain" description="Solute-binding protein family 5" evidence="5">
    <location>
        <begin position="85"/>
        <end position="438"/>
    </location>
</feature>
<feature type="signal peptide" evidence="4">
    <location>
        <begin position="1"/>
        <end position="22"/>
    </location>
</feature>
<dbReference type="PANTHER" id="PTHR30290:SF9">
    <property type="entry name" value="OLIGOPEPTIDE-BINDING PROTEIN APPA"/>
    <property type="match status" value="1"/>
</dbReference>
<evidence type="ECO:0000256" key="2">
    <source>
        <dbReference type="ARBA" id="ARBA00022448"/>
    </source>
</evidence>
<dbReference type="PROSITE" id="PS51257">
    <property type="entry name" value="PROKAR_LIPOPROTEIN"/>
    <property type="match status" value="1"/>
</dbReference>
<dbReference type="InterPro" id="IPR000914">
    <property type="entry name" value="SBP_5_dom"/>
</dbReference>
<protein>
    <submittedName>
        <fullName evidence="6">ABC transporter substrate-binding protein</fullName>
    </submittedName>
</protein>